<reference evidence="2" key="1">
    <citation type="submission" date="2021-05" db="EMBL/GenBank/DDBJ databases">
        <title>Whole genome sequence of Curtobacterium flaccumfaciens pv. flaccumfaciens strain CFBP 3417.</title>
        <authorList>
            <person name="Osdaghi E."/>
            <person name="Taghouti G."/>
            <person name="Portier P."/>
            <person name="Fazliarab A."/>
            <person name="Taghavi S.M."/>
            <person name="Briand M."/>
            <person name="Le-Saux M."/>
            <person name="Jacques M.-A."/>
        </authorList>
    </citation>
    <scope>NUCLEOTIDE SEQUENCE</scope>
    <source>
        <strain evidence="2">CFBP 3417</strain>
    </source>
</reference>
<feature type="region of interest" description="Disordered" evidence="1">
    <location>
        <begin position="1"/>
        <end position="63"/>
    </location>
</feature>
<feature type="compositionally biased region" description="Basic and acidic residues" evidence="1">
    <location>
        <begin position="115"/>
        <end position="135"/>
    </location>
</feature>
<feature type="compositionally biased region" description="Low complexity" evidence="1">
    <location>
        <begin position="136"/>
        <end position="151"/>
    </location>
</feature>
<feature type="compositionally biased region" description="Polar residues" evidence="1">
    <location>
        <begin position="1"/>
        <end position="10"/>
    </location>
</feature>
<dbReference type="AlphaFoldDB" id="A0A9Q2ZQM5"/>
<organism evidence="2 3">
    <name type="scientific">Curtobacterium flaccumfaciens pv. flaccumfaciens</name>
    <dbReference type="NCBI Taxonomy" id="138532"/>
    <lineage>
        <taxon>Bacteria</taxon>
        <taxon>Bacillati</taxon>
        <taxon>Actinomycetota</taxon>
        <taxon>Actinomycetes</taxon>
        <taxon>Micrococcales</taxon>
        <taxon>Microbacteriaceae</taxon>
        <taxon>Curtobacterium</taxon>
    </lineage>
</organism>
<sequence length="219" mass="22042">MKKSEATQLPHTDGWTSKKYADKPASTAQPHGSSGKDRLAAVTTQQKKLQSLATAPTCESRGDAEAVTERAAVLAMTSKQLTTAATDLADDFQTFQADETTRVAAEKAAAKRAAEEAAAKKAAEAEAVRRAEAADAARQAAARAAAATAETSTESGVTQRSTGGGPATGGTTSGQSDRVTAPWGSTAPRKGPEFVGGGGVGSGGGGCWTDNGVGGTKRC</sequence>
<proteinExistence type="predicted"/>
<dbReference type="Proteomes" id="UP000709437">
    <property type="component" value="Unassembled WGS sequence"/>
</dbReference>
<evidence type="ECO:0000256" key="1">
    <source>
        <dbReference type="SAM" id="MobiDB-lite"/>
    </source>
</evidence>
<name>A0A9Q2ZQM5_9MICO</name>
<protein>
    <submittedName>
        <fullName evidence="2">Uncharacterized protein</fullName>
    </submittedName>
</protein>
<accession>A0A9Q2ZQM5</accession>
<evidence type="ECO:0000313" key="2">
    <source>
        <dbReference type="EMBL" id="MBT1541299.1"/>
    </source>
</evidence>
<comment type="caution">
    <text evidence="2">The sequence shown here is derived from an EMBL/GenBank/DDBJ whole genome shotgun (WGS) entry which is preliminary data.</text>
</comment>
<dbReference type="RefSeq" id="WP_140449404.1">
    <property type="nucleotide sequence ID" value="NZ_JAHEWX010000005.1"/>
</dbReference>
<gene>
    <name evidence="2" type="ORF">KK103_05940</name>
</gene>
<feature type="region of interest" description="Disordered" evidence="1">
    <location>
        <begin position="115"/>
        <end position="219"/>
    </location>
</feature>
<feature type="compositionally biased region" description="Gly residues" evidence="1">
    <location>
        <begin position="162"/>
        <end position="172"/>
    </location>
</feature>
<feature type="compositionally biased region" description="Gly residues" evidence="1">
    <location>
        <begin position="194"/>
        <end position="219"/>
    </location>
</feature>
<evidence type="ECO:0000313" key="3">
    <source>
        <dbReference type="Proteomes" id="UP000709437"/>
    </source>
</evidence>
<dbReference type="EMBL" id="JAHEWX010000005">
    <property type="protein sequence ID" value="MBT1541299.1"/>
    <property type="molecule type" value="Genomic_DNA"/>
</dbReference>
<feature type="compositionally biased region" description="Polar residues" evidence="1">
    <location>
        <begin position="42"/>
        <end position="54"/>
    </location>
</feature>
<feature type="compositionally biased region" description="Polar residues" evidence="1">
    <location>
        <begin position="152"/>
        <end position="161"/>
    </location>
</feature>